<dbReference type="HAMAP" id="MF_01405">
    <property type="entry name" value="Non_canon_purine_NTPase"/>
    <property type="match status" value="1"/>
</dbReference>
<keyword evidence="4 10" id="KW-0547">Nucleotide-binding</keyword>
<reference evidence="12 13" key="1">
    <citation type="submission" date="2020-08" db="EMBL/GenBank/DDBJ databases">
        <title>Draft genome sequence of Parasphingopyxis sp. GrpM-11.</title>
        <authorList>
            <person name="Oh J."/>
            <person name="Roh D.-H."/>
        </authorList>
    </citation>
    <scope>NUCLEOTIDE SEQUENCE [LARGE SCALE GENOMIC DNA]</scope>
    <source>
        <strain evidence="12 13">GrpM-11</strain>
    </source>
</reference>
<dbReference type="GO" id="GO:0009117">
    <property type="term" value="P:nucleotide metabolic process"/>
    <property type="evidence" value="ECO:0007669"/>
    <property type="project" value="UniProtKB-KW"/>
</dbReference>
<dbReference type="PANTHER" id="PTHR11067:SF9">
    <property type="entry name" value="INOSINE TRIPHOSPHATE PYROPHOSPHATASE"/>
    <property type="match status" value="1"/>
</dbReference>
<dbReference type="GO" id="GO:0005829">
    <property type="term" value="C:cytosol"/>
    <property type="evidence" value="ECO:0007669"/>
    <property type="project" value="TreeGrafter"/>
</dbReference>
<comment type="catalytic activity">
    <reaction evidence="9 10">
        <text>XTP + H2O = XMP + diphosphate + H(+)</text>
        <dbReference type="Rhea" id="RHEA:28610"/>
        <dbReference type="ChEBI" id="CHEBI:15377"/>
        <dbReference type="ChEBI" id="CHEBI:15378"/>
        <dbReference type="ChEBI" id="CHEBI:33019"/>
        <dbReference type="ChEBI" id="CHEBI:57464"/>
        <dbReference type="ChEBI" id="CHEBI:61314"/>
        <dbReference type="EC" id="3.6.1.66"/>
    </reaction>
</comment>
<feature type="binding site" evidence="10">
    <location>
        <position position="46"/>
    </location>
    <ligand>
        <name>Mg(2+)</name>
        <dbReference type="ChEBI" id="CHEBI:18420"/>
    </ligand>
</feature>
<evidence type="ECO:0000256" key="6">
    <source>
        <dbReference type="ARBA" id="ARBA00022842"/>
    </source>
</evidence>
<dbReference type="InterPro" id="IPR002637">
    <property type="entry name" value="RdgB/HAM1"/>
</dbReference>
<dbReference type="GO" id="GO:0009146">
    <property type="term" value="P:purine nucleoside triphosphate catabolic process"/>
    <property type="evidence" value="ECO:0007669"/>
    <property type="project" value="UniProtKB-UniRule"/>
</dbReference>
<comment type="catalytic activity">
    <reaction evidence="8 10">
        <text>dITP + H2O = dIMP + diphosphate + H(+)</text>
        <dbReference type="Rhea" id="RHEA:28342"/>
        <dbReference type="ChEBI" id="CHEBI:15377"/>
        <dbReference type="ChEBI" id="CHEBI:15378"/>
        <dbReference type="ChEBI" id="CHEBI:33019"/>
        <dbReference type="ChEBI" id="CHEBI:61194"/>
        <dbReference type="ChEBI" id="CHEBI:61382"/>
        <dbReference type="EC" id="3.6.1.66"/>
    </reaction>
</comment>
<dbReference type="Proteomes" id="UP000564378">
    <property type="component" value="Unassembled WGS sequence"/>
</dbReference>
<dbReference type="GO" id="GO:0036222">
    <property type="term" value="F:XTP diphosphatase activity"/>
    <property type="evidence" value="ECO:0007669"/>
    <property type="project" value="UniProtKB-UniRule"/>
</dbReference>
<evidence type="ECO:0000256" key="10">
    <source>
        <dbReference type="HAMAP-Rule" id="MF_01405"/>
    </source>
</evidence>
<accession>A0A842HZF4</accession>
<evidence type="ECO:0000256" key="5">
    <source>
        <dbReference type="ARBA" id="ARBA00022801"/>
    </source>
</evidence>
<dbReference type="PANTHER" id="PTHR11067">
    <property type="entry name" value="INOSINE TRIPHOSPHATE PYROPHOSPHATASE/HAM1 PROTEIN"/>
    <property type="match status" value="1"/>
</dbReference>
<dbReference type="FunFam" id="3.90.950.10:FF:000001">
    <property type="entry name" value="dITP/XTP pyrophosphatase"/>
    <property type="match status" value="1"/>
</dbReference>
<keyword evidence="5 10" id="KW-0378">Hydrolase</keyword>
<evidence type="ECO:0000256" key="4">
    <source>
        <dbReference type="ARBA" id="ARBA00022741"/>
    </source>
</evidence>
<comment type="subunit">
    <text evidence="2 10">Homodimer.</text>
</comment>
<dbReference type="EC" id="3.6.1.66" evidence="10"/>
<evidence type="ECO:0000256" key="9">
    <source>
        <dbReference type="ARBA" id="ARBA00052017"/>
    </source>
</evidence>
<comment type="catalytic activity">
    <reaction evidence="10">
        <text>ITP + H2O = IMP + diphosphate + H(+)</text>
        <dbReference type="Rhea" id="RHEA:29399"/>
        <dbReference type="ChEBI" id="CHEBI:15377"/>
        <dbReference type="ChEBI" id="CHEBI:15378"/>
        <dbReference type="ChEBI" id="CHEBI:33019"/>
        <dbReference type="ChEBI" id="CHEBI:58053"/>
        <dbReference type="ChEBI" id="CHEBI:61402"/>
        <dbReference type="EC" id="3.6.1.66"/>
    </reaction>
</comment>
<feature type="active site" description="Proton acceptor" evidence="10">
    <location>
        <position position="75"/>
    </location>
</feature>
<dbReference type="InterPro" id="IPR020922">
    <property type="entry name" value="dITP/XTP_pyrophosphatase"/>
</dbReference>
<dbReference type="CDD" id="cd00515">
    <property type="entry name" value="HAM1"/>
    <property type="match status" value="1"/>
</dbReference>
<name>A0A842HZF4_9SPHN</name>
<feature type="binding site" evidence="10">
    <location>
        <position position="75"/>
    </location>
    <ligand>
        <name>Mg(2+)</name>
        <dbReference type="ChEBI" id="CHEBI:18420"/>
    </ligand>
</feature>
<keyword evidence="6 10" id="KW-0460">Magnesium</keyword>
<feature type="binding site" evidence="10">
    <location>
        <begin position="187"/>
        <end position="188"/>
    </location>
    <ligand>
        <name>substrate</name>
    </ligand>
</feature>
<feature type="binding site" evidence="10">
    <location>
        <position position="76"/>
    </location>
    <ligand>
        <name>substrate</name>
    </ligand>
</feature>
<feature type="binding site" evidence="10">
    <location>
        <begin position="14"/>
        <end position="19"/>
    </location>
    <ligand>
        <name>substrate</name>
    </ligand>
</feature>
<keyword evidence="3 10" id="KW-0479">Metal-binding</keyword>
<evidence type="ECO:0000256" key="1">
    <source>
        <dbReference type="ARBA" id="ARBA00008023"/>
    </source>
</evidence>
<comment type="similarity">
    <text evidence="1 10 11">Belongs to the HAM1 NTPase family.</text>
</comment>
<comment type="cofactor">
    <cofactor evidence="10">
        <name>Mg(2+)</name>
        <dbReference type="ChEBI" id="CHEBI:18420"/>
    </cofactor>
    <text evidence="10">Binds 1 Mg(2+) ion per subunit.</text>
</comment>
<keyword evidence="13" id="KW-1185">Reference proteome</keyword>
<dbReference type="GO" id="GO:0046872">
    <property type="term" value="F:metal ion binding"/>
    <property type="evidence" value="ECO:0007669"/>
    <property type="project" value="UniProtKB-KW"/>
</dbReference>
<dbReference type="SUPFAM" id="SSF52972">
    <property type="entry name" value="ITPase-like"/>
    <property type="match status" value="1"/>
</dbReference>
<protein>
    <recommendedName>
        <fullName evidence="10">dITP/XTP pyrophosphatase</fullName>
        <ecNumber evidence="10">3.6.1.66</ecNumber>
    </recommendedName>
    <alternativeName>
        <fullName evidence="10">Non-canonical purine NTP pyrophosphatase</fullName>
    </alternativeName>
    <alternativeName>
        <fullName evidence="10">Non-standard purine NTP pyrophosphatase</fullName>
    </alternativeName>
    <alternativeName>
        <fullName evidence="10">Nucleoside-triphosphate diphosphatase</fullName>
    </alternativeName>
    <alternativeName>
        <fullName evidence="10">Nucleoside-triphosphate pyrophosphatase</fullName>
        <shortName evidence="10">NTPase</shortName>
    </alternativeName>
</protein>
<feature type="binding site" evidence="10">
    <location>
        <begin position="159"/>
        <end position="162"/>
    </location>
    <ligand>
        <name>substrate</name>
    </ligand>
</feature>
<proteinExistence type="inferred from homology"/>
<evidence type="ECO:0000256" key="11">
    <source>
        <dbReference type="RuleBase" id="RU003781"/>
    </source>
</evidence>
<dbReference type="InterPro" id="IPR029001">
    <property type="entry name" value="ITPase-like_fam"/>
</dbReference>
<dbReference type="Pfam" id="PF01725">
    <property type="entry name" value="Ham1p_like"/>
    <property type="match status" value="1"/>
</dbReference>
<dbReference type="GO" id="GO:0000166">
    <property type="term" value="F:nucleotide binding"/>
    <property type="evidence" value="ECO:0007669"/>
    <property type="project" value="UniProtKB-KW"/>
</dbReference>
<dbReference type="GO" id="GO:0017111">
    <property type="term" value="F:ribonucleoside triphosphate phosphatase activity"/>
    <property type="evidence" value="ECO:0007669"/>
    <property type="project" value="InterPro"/>
</dbReference>
<comment type="caution">
    <text evidence="12">The sequence shown here is derived from an EMBL/GenBank/DDBJ whole genome shotgun (WGS) entry which is preliminary data.</text>
</comment>
<gene>
    <name evidence="12" type="primary">rdgB</name>
    <name evidence="12" type="ORF">H6P80_11515</name>
</gene>
<organism evidence="12 13">
    <name type="scientific">Parasphingopyxis marina</name>
    <dbReference type="NCBI Taxonomy" id="2761622"/>
    <lineage>
        <taxon>Bacteria</taxon>
        <taxon>Pseudomonadati</taxon>
        <taxon>Pseudomonadota</taxon>
        <taxon>Alphaproteobacteria</taxon>
        <taxon>Sphingomonadales</taxon>
        <taxon>Sphingomonadaceae</taxon>
        <taxon>Parasphingopyxis</taxon>
    </lineage>
</organism>
<sequence>MSRTLEPGRLVIASHNAGKVREIADLLAPFGMDVVSAGELGLPEPEETEDSFAGNAELKALAAAAAAGLPALADDSGLSVYALGGDPGIYSARWAGPDRNFGAAMALVEEKLQTIGAEVSRDAHFVCALSLAWPDRHVETFEGRVDGTLVWPPRGDKGFGYDPIFRPAGHDITFGEMEPARKHAISHRADAFAKLIRAVFRSDD</sequence>
<keyword evidence="7 10" id="KW-0546">Nucleotide metabolism</keyword>
<dbReference type="GO" id="GO:0035870">
    <property type="term" value="F:dITP diphosphatase activity"/>
    <property type="evidence" value="ECO:0007669"/>
    <property type="project" value="UniProtKB-UniRule"/>
</dbReference>
<dbReference type="AlphaFoldDB" id="A0A842HZF4"/>
<dbReference type="GO" id="GO:0036220">
    <property type="term" value="F:ITP diphosphatase activity"/>
    <property type="evidence" value="ECO:0007669"/>
    <property type="project" value="UniProtKB-UniRule"/>
</dbReference>
<dbReference type="EMBL" id="JACJVJ010000002">
    <property type="protein sequence ID" value="MBC2778245.1"/>
    <property type="molecule type" value="Genomic_DNA"/>
</dbReference>
<dbReference type="Gene3D" id="3.90.950.10">
    <property type="match status" value="1"/>
</dbReference>
<dbReference type="RefSeq" id="WP_185801515.1">
    <property type="nucleotide sequence ID" value="NZ_JACJVJ010000002.1"/>
</dbReference>
<evidence type="ECO:0000256" key="3">
    <source>
        <dbReference type="ARBA" id="ARBA00022723"/>
    </source>
</evidence>
<feature type="binding site" evidence="10">
    <location>
        <position position="182"/>
    </location>
    <ligand>
        <name>substrate</name>
    </ligand>
</feature>
<comment type="function">
    <text evidence="10">Pyrophosphatase that catalyzes the hydrolysis of nucleoside triphosphates to their monophosphate derivatives, with a high preference for the non-canonical purine nucleotides XTP (xanthosine triphosphate), dITP (deoxyinosine triphosphate) and ITP. Seems to function as a house-cleaning enzyme that removes non-canonical purine nucleotides from the nucleotide pool, thus preventing their incorporation into DNA/RNA and avoiding chromosomal lesions.</text>
</comment>
<evidence type="ECO:0000256" key="2">
    <source>
        <dbReference type="ARBA" id="ARBA00011738"/>
    </source>
</evidence>
<evidence type="ECO:0000256" key="8">
    <source>
        <dbReference type="ARBA" id="ARBA00051875"/>
    </source>
</evidence>
<evidence type="ECO:0000313" key="12">
    <source>
        <dbReference type="EMBL" id="MBC2778245.1"/>
    </source>
</evidence>
<dbReference type="NCBIfam" id="TIGR00042">
    <property type="entry name" value="RdgB/HAM1 family non-canonical purine NTP pyrophosphatase"/>
    <property type="match status" value="1"/>
</dbReference>
<evidence type="ECO:0000256" key="7">
    <source>
        <dbReference type="ARBA" id="ARBA00023080"/>
    </source>
</evidence>
<evidence type="ECO:0000313" key="13">
    <source>
        <dbReference type="Proteomes" id="UP000564378"/>
    </source>
</evidence>